<sequence length="218" mass="23387">MEQGSPTFRYQSKRRGPSRGREARPGKRSSERREPRGKDGPILGALSRAYWWPEENTPAEASRPAPPLGSLALPLLAPALPAGLGSAPSSLVRALAVSTTHQLRHQQQRRRRRRPPSATDTTATFSSASLYCPRPLSTIRMELSPCQGVRFSPVLLTKGSASHSVLRDTVLAPSPGVTGPGDDLTGYTICPAWPEAASGGPRGHRVSLDPMWGWGSGP</sequence>
<feature type="compositionally biased region" description="Polar residues" evidence="1">
    <location>
        <begin position="1"/>
        <end position="10"/>
    </location>
</feature>
<feature type="region of interest" description="Disordered" evidence="1">
    <location>
        <begin position="1"/>
        <end position="43"/>
    </location>
</feature>
<dbReference type="RefSeq" id="XP_028353926.1">
    <property type="nucleotide sequence ID" value="XM_028498125.2"/>
</dbReference>
<feature type="compositionally biased region" description="Basic and acidic residues" evidence="1">
    <location>
        <begin position="19"/>
        <end position="39"/>
    </location>
</feature>
<feature type="region of interest" description="Disordered" evidence="1">
    <location>
        <begin position="99"/>
        <end position="125"/>
    </location>
</feature>
<protein>
    <submittedName>
        <fullName evidence="3">Uncharacterized protein</fullName>
    </submittedName>
</protein>
<proteinExistence type="predicted"/>
<reference evidence="3" key="1">
    <citation type="submission" date="2025-08" db="UniProtKB">
        <authorList>
            <consortium name="RefSeq"/>
        </authorList>
    </citation>
    <scope>IDENTIFICATION</scope>
    <source>
        <tissue evidence="3">Muscle</tissue>
    </source>
</reference>
<dbReference type="GeneID" id="114487581"/>
<gene>
    <name evidence="3" type="primary">LOC114487581</name>
</gene>
<keyword evidence="2" id="KW-1185">Reference proteome</keyword>
<dbReference type="KEGG" id="pcad:114487581"/>
<evidence type="ECO:0000256" key="1">
    <source>
        <dbReference type="SAM" id="MobiDB-lite"/>
    </source>
</evidence>
<dbReference type="InParanoid" id="A0A455CA22"/>
<feature type="compositionally biased region" description="Basic residues" evidence="1">
    <location>
        <begin position="102"/>
        <end position="115"/>
    </location>
</feature>
<dbReference type="Proteomes" id="UP000248484">
    <property type="component" value="Chromosome 14"/>
</dbReference>
<accession>A0A455CA22</accession>
<evidence type="ECO:0000313" key="2">
    <source>
        <dbReference type="Proteomes" id="UP000248484"/>
    </source>
</evidence>
<evidence type="ECO:0000313" key="3">
    <source>
        <dbReference type="RefSeq" id="XP_028353926.1"/>
    </source>
</evidence>
<dbReference type="AlphaFoldDB" id="A0A455CA22"/>
<organism evidence="2 3">
    <name type="scientific">Physeter macrocephalus</name>
    <name type="common">Sperm whale</name>
    <name type="synonym">Physeter catodon</name>
    <dbReference type="NCBI Taxonomy" id="9755"/>
    <lineage>
        <taxon>Eukaryota</taxon>
        <taxon>Metazoa</taxon>
        <taxon>Chordata</taxon>
        <taxon>Craniata</taxon>
        <taxon>Vertebrata</taxon>
        <taxon>Euteleostomi</taxon>
        <taxon>Mammalia</taxon>
        <taxon>Eutheria</taxon>
        <taxon>Laurasiatheria</taxon>
        <taxon>Artiodactyla</taxon>
        <taxon>Whippomorpha</taxon>
        <taxon>Cetacea</taxon>
        <taxon>Odontoceti</taxon>
        <taxon>Physeteridae</taxon>
        <taxon>Physeter</taxon>
    </lineage>
</organism>
<name>A0A455CA22_PHYMC</name>